<evidence type="ECO:0000313" key="4">
    <source>
        <dbReference type="EnsemblProtists" id="EKX52719"/>
    </source>
</evidence>
<accession>L1JWL0</accession>
<reference evidence="3 5" key="1">
    <citation type="journal article" date="2012" name="Nature">
        <title>Algal genomes reveal evolutionary mosaicism and the fate of nucleomorphs.</title>
        <authorList>
            <consortium name="DOE Joint Genome Institute"/>
            <person name="Curtis B.A."/>
            <person name="Tanifuji G."/>
            <person name="Burki F."/>
            <person name="Gruber A."/>
            <person name="Irimia M."/>
            <person name="Maruyama S."/>
            <person name="Arias M.C."/>
            <person name="Ball S.G."/>
            <person name="Gile G.H."/>
            <person name="Hirakawa Y."/>
            <person name="Hopkins J.F."/>
            <person name="Kuo A."/>
            <person name="Rensing S.A."/>
            <person name="Schmutz J."/>
            <person name="Symeonidi A."/>
            <person name="Elias M."/>
            <person name="Eveleigh R.J."/>
            <person name="Herman E.K."/>
            <person name="Klute M.J."/>
            <person name="Nakayama T."/>
            <person name="Obornik M."/>
            <person name="Reyes-Prieto A."/>
            <person name="Armbrust E.V."/>
            <person name="Aves S.J."/>
            <person name="Beiko R.G."/>
            <person name="Coutinho P."/>
            <person name="Dacks J.B."/>
            <person name="Durnford D.G."/>
            <person name="Fast N.M."/>
            <person name="Green B.R."/>
            <person name="Grisdale C.J."/>
            <person name="Hempel F."/>
            <person name="Henrissat B."/>
            <person name="Hoppner M.P."/>
            <person name="Ishida K."/>
            <person name="Kim E."/>
            <person name="Koreny L."/>
            <person name="Kroth P.G."/>
            <person name="Liu Y."/>
            <person name="Malik S.B."/>
            <person name="Maier U.G."/>
            <person name="McRose D."/>
            <person name="Mock T."/>
            <person name="Neilson J.A."/>
            <person name="Onodera N.T."/>
            <person name="Poole A.M."/>
            <person name="Pritham E.J."/>
            <person name="Richards T.A."/>
            <person name="Rocap G."/>
            <person name="Roy S.W."/>
            <person name="Sarai C."/>
            <person name="Schaack S."/>
            <person name="Shirato S."/>
            <person name="Slamovits C.H."/>
            <person name="Spencer D.F."/>
            <person name="Suzuki S."/>
            <person name="Worden A.Z."/>
            <person name="Zauner S."/>
            <person name="Barry K."/>
            <person name="Bell C."/>
            <person name="Bharti A.K."/>
            <person name="Crow J.A."/>
            <person name="Grimwood J."/>
            <person name="Kramer R."/>
            <person name="Lindquist E."/>
            <person name="Lucas S."/>
            <person name="Salamov A."/>
            <person name="McFadden G.I."/>
            <person name="Lane C.E."/>
            <person name="Keeling P.J."/>
            <person name="Gray M.W."/>
            <person name="Grigoriev I.V."/>
            <person name="Archibald J.M."/>
        </authorList>
    </citation>
    <scope>NUCLEOTIDE SEQUENCE</scope>
    <source>
        <strain evidence="3 5">CCMP2712</strain>
    </source>
</reference>
<keyword evidence="1" id="KW-0175">Coiled coil</keyword>
<protein>
    <submittedName>
        <fullName evidence="3 4">Uncharacterized protein</fullName>
    </submittedName>
</protein>
<dbReference type="RefSeq" id="XP_005839699.1">
    <property type="nucleotide sequence ID" value="XM_005839642.1"/>
</dbReference>
<dbReference type="Proteomes" id="UP000011087">
    <property type="component" value="Unassembled WGS sequence"/>
</dbReference>
<evidence type="ECO:0000256" key="1">
    <source>
        <dbReference type="SAM" id="Coils"/>
    </source>
</evidence>
<gene>
    <name evidence="3" type="ORF">GUITHDRAFT_101872</name>
</gene>
<reference evidence="5" key="2">
    <citation type="submission" date="2012-11" db="EMBL/GenBank/DDBJ databases">
        <authorList>
            <person name="Kuo A."/>
            <person name="Curtis B.A."/>
            <person name="Tanifuji G."/>
            <person name="Burki F."/>
            <person name="Gruber A."/>
            <person name="Irimia M."/>
            <person name="Maruyama S."/>
            <person name="Arias M.C."/>
            <person name="Ball S.G."/>
            <person name="Gile G.H."/>
            <person name="Hirakawa Y."/>
            <person name="Hopkins J.F."/>
            <person name="Rensing S.A."/>
            <person name="Schmutz J."/>
            <person name="Symeonidi A."/>
            <person name="Elias M."/>
            <person name="Eveleigh R.J."/>
            <person name="Herman E.K."/>
            <person name="Klute M.J."/>
            <person name="Nakayama T."/>
            <person name="Obornik M."/>
            <person name="Reyes-Prieto A."/>
            <person name="Armbrust E.V."/>
            <person name="Aves S.J."/>
            <person name="Beiko R.G."/>
            <person name="Coutinho P."/>
            <person name="Dacks J.B."/>
            <person name="Durnford D.G."/>
            <person name="Fast N.M."/>
            <person name="Green B.R."/>
            <person name="Grisdale C."/>
            <person name="Hempe F."/>
            <person name="Henrissat B."/>
            <person name="Hoppner M.P."/>
            <person name="Ishida K.-I."/>
            <person name="Kim E."/>
            <person name="Koreny L."/>
            <person name="Kroth P.G."/>
            <person name="Liu Y."/>
            <person name="Malik S.-B."/>
            <person name="Maier U.G."/>
            <person name="McRose D."/>
            <person name="Mock T."/>
            <person name="Neilson J.A."/>
            <person name="Onodera N.T."/>
            <person name="Poole A.M."/>
            <person name="Pritham E.J."/>
            <person name="Richards T.A."/>
            <person name="Rocap G."/>
            <person name="Roy S.W."/>
            <person name="Sarai C."/>
            <person name="Schaack S."/>
            <person name="Shirato S."/>
            <person name="Slamovits C.H."/>
            <person name="Spencer D.F."/>
            <person name="Suzuki S."/>
            <person name="Worden A.Z."/>
            <person name="Zauner S."/>
            <person name="Barry K."/>
            <person name="Bell C."/>
            <person name="Bharti A.K."/>
            <person name="Crow J.A."/>
            <person name="Grimwood J."/>
            <person name="Kramer R."/>
            <person name="Lindquist E."/>
            <person name="Lucas S."/>
            <person name="Salamov A."/>
            <person name="McFadden G.I."/>
            <person name="Lane C.E."/>
            <person name="Keeling P.J."/>
            <person name="Gray M.W."/>
            <person name="Grigoriev I.V."/>
            <person name="Archibald J.M."/>
        </authorList>
    </citation>
    <scope>NUCLEOTIDE SEQUENCE</scope>
    <source>
        <strain evidence="5">CCMP2712</strain>
    </source>
</reference>
<keyword evidence="5" id="KW-1185">Reference proteome</keyword>
<feature type="region of interest" description="Disordered" evidence="2">
    <location>
        <begin position="596"/>
        <end position="626"/>
    </location>
</feature>
<dbReference type="AlphaFoldDB" id="L1JWL0"/>
<feature type="coiled-coil region" evidence="1">
    <location>
        <begin position="94"/>
        <end position="258"/>
    </location>
</feature>
<feature type="coiled-coil region" evidence="1">
    <location>
        <begin position="393"/>
        <end position="420"/>
    </location>
</feature>
<feature type="compositionally biased region" description="Basic and acidic residues" evidence="2">
    <location>
        <begin position="601"/>
        <end position="626"/>
    </location>
</feature>
<dbReference type="PaxDb" id="55529-EKX52719"/>
<evidence type="ECO:0000313" key="5">
    <source>
        <dbReference type="Proteomes" id="UP000011087"/>
    </source>
</evidence>
<sequence length="704" mass="78371">MSSAKEKFIGKDVQPKVGMRVSMATPFRQHGIGTIFEVGSQDVAVVWDGGRIDRILTSATKPGELTLIESKQDGSTYVRTRSHADEEFESLLTNETLGYLAEELQDDLERAEEKTSLLRAIENEARRKTEQEISELKKDLETEKDKNDKLTKEVQNLNDTLRSLQASHAQELLRLKAECDSQLRSLRDARDEAVAAKTKADQDRAIAEALRSEAERTVAEMKLLVAEAEKRAQLESSLRLEADDLKSLAEQVKDYEMRCDGILVMSTWQAKMIAERNAEAAQVATAKAIDQLKQAEIKAEIAERNKIQAMTEKEIAERGRLRCEVMATAEAKARRMAEKDCEVKTKEENAVEMAKHANLEKAMANEQAEKAVQVRNNKFVWIDATHHHFFAQFEELARQAQQLQKAAEIYAEECLEKERKSKLVAAEADGLRSLAESARLIAENDKERALLQCLTEAKARKLAEEESKRAEDSRCEAEKLARAAENEKNNLIITCQAAEASKAAAEEVASQANKDKQAAIMAASEARKLADIANLEVEKARSAAAEAKSLALQAENRAQEALNELANKENAMKRAEAVAAAEAKARKIAEENAQQAAELSKAAKQEAENANERARESERAKQQEIDLRQKAEAQKTEFAMISENARAAQKAAELERSLADERAMKAQQEAQDAKIAKMEAEALTAQAMQEKHEAEIEAFEAIQM</sequence>
<name>L1JWL0_GUITC</name>
<organism evidence="3">
    <name type="scientific">Guillardia theta (strain CCMP2712)</name>
    <name type="common">Cryptophyte</name>
    <dbReference type="NCBI Taxonomy" id="905079"/>
    <lineage>
        <taxon>Eukaryota</taxon>
        <taxon>Cryptophyceae</taxon>
        <taxon>Pyrenomonadales</taxon>
        <taxon>Geminigeraceae</taxon>
        <taxon>Guillardia</taxon>
    </lineage>
</organism>
<dbReference type="OMA" id="SELRWEE"/>
<dbReference type="EnsemblProtists" id="EKX52719">
    <property type="protein sequence ID" value="EKX52719"/>
    <property type="gene ID" value="GUITHDRAFT_101872"/>
</dbReference>
<evidence type="ECO:0000313" key="3">
    <source>
        <dbReference type="EMBL" id="EKX52719.1"/>
    </source>
</evidence>
<dbReference type="KEGG" id="gtt:GUITHDRAFT_101872"/>
<dbReference type="HOGENOM" id="CLU_392050_0_0_1"/>
<reference evidence="4" key="3">
    <citation type="submission" date="2016-03" db="UniProtKB">
        <authorList>
            <consortium name="EnsemblProtists"/>
        </authorList>
    </citation>
    <scope>IDENTIFICATION</scope>
</reference>
<dbReference type="EMBL" id="JH992972">
    <property type="protein sequence ID" value="EKX52719.1"/>
    <property type="molecule type" value="Genomic_DNA"/>
</dbReference>
<evidence type="ECO:0000256" key="2">
    <source>
        <dbReference type="SAM" id="MobiDB-lite"/>
    </source>
</evidence>
<dbReference type="STRING" id="905079.L1JWL0"/>
<feature type="coiled-coil region" evidence="1">
    <location>
        <begin position="285"/>
        <end position="312"/>
    </location>
</feature>
<proteinExistence type="predicted"/>
<dbReference type="GeneID" id="17309313"/>